<evidence type="ECO:0000313" key="1">
    <source>
        <dbReference type="EMBL" id="CAL1395707.1"/>
    </source>
</evidence>
<reference evidence="1 2" key="1">
    <citation type="submission" date="2024-04" db="EMBL/GenBank/DDBJ databases">
        <authorList>
            <person name="Fracassetti M."/>
        </authorList>
    </citation>
    <scope>NUCLEOTIDE SEQUENCE [LARGE SCALE GENOMIC DNA]</scope>
</reference>
<protein>
    <submittedName>
        <fullName evidence="1">Uncharacterized protein</fullName>
    </submittedName>
</protein>
<organism evidence="1 2">
    <name type="scientific">Linum trigynum</name>
    <dbReference type="NCBI Taxonomy" id="586398"/>
    <lineage>
        <taxon>Eukaryota</taxon>
        <taxon>Viridiplantae</taxon>
        <taxon>Streptophyta</taxon>
        <taxon>Embryophyta</taxon>
        <taxon>Tracheophyta</taxon>
        <taxon>Spermatophyta</taxon>
        <taxon>Magnoliopsida</taxon>
        <taxon>eudicotyledons</taxon>
        <taxon>Gunneridae</taxon>
        <taxon>Pentapetalae</taxon>
        <taxon>rosids</taxon>
        <taxon>fabids</taxon>
        <taxon>Malpighiales</taxon>
        <taxon>Linaceae</taxon>
        <taxon>Linum</taxon>
    </lineage>
</organism>
<sequence length="113" mass="12505">MIKQRVTLASVSPLSSHLTYCSFLYIFEPSLTKADRESAKRVKGTGGVGGLVRDFEVYGNMGLSGEVVDLFQTVGTWHGFVVRLVVKLLEIRKGRLGIGQRQGYGKRTDQERG</sequence>
<accession>A0AAV2FCC6</accession>
<gene>
    <name evidence="1" type="ORF">LTRI10_LOCUS36120</name>
</gene>
<name>A0AAV2FCC6_9ROSI</name>
<dbReference type="Proteomes" id="UP001497516">
    <property type="component" value="Chromosome 6"/>
</dbReference>
<keyword evidence="2" id="KW-1185">Reference proteome</keyword>
<proteinExistence type="predicted"/>
<dbReference type="AlphaFoldDB" id="A0AAV2FCC6"/>
<dbReference type="EMBL" id="OZ034819">
    <property type="protein sequence ID" value="CAL1395707.1"/>
    <property type="molecule type" value="Genomic_DNA"/>
</dbReference>
<evidence type="ECO:0000313" key="2">
    <source>
        <dbReference type="Proteomes" id="UP001497516"/>
    </source>
</evidence>